<evidence type="ECO:0000256" key="8">
    <source>
        <dbReference type="ARBA" id="ARBA00023170"/>
    </source>
</evidence>
<dbReference type="SUPFAM" id="SSF81321">
    <property type="entry name" value="Family A G protein-coupled receptor-like"/>
    <property type="match status" value="1"/>
</dbReference>
<proteinExistence type="inferred from homology"/>
<dbReference type="EMBL" id="KN121623">
    <property type="protein sequence ID" value="KFO35893.1"/>
    <property type="molecule type" value="Genomic_DNA"/>
</dbReference>
<reference evidence="10 11" key="1">
    <citation type="submission" date="2013-11" db="EMBL/GenBank/DDBJ databases">
        <title>The Damaraland mole rat (Fukomys damarensis) genome and evolution of African mole rats.</title>
        <authorList>
            <person name="Gladyshev V.N."/>
            <person name="Fang X."/>
        </authorList>
    </citation>
    <scope>NUCLEOTIDE SEQUENCE [LARGE SCALE GENOMIC DNA]</scope>
    <source>
        <tissue evidence="10">Liver</tissue>
    </source>
</reference>
<keyword evidence="4" id="KW-0812">Transmembrane</keyword>
<keyword evidence="8 10" id="KW-0675">Receptor</keyword>
<keyword evidence="5" id="KW-1133">Transmembrane helix</keyword>
<accession>A0A091DZJ6</accession>
<protein>
    <submittedName>
        <fullName evidence="10">Olfactory receptor 14I1</fullName>
    </submittedName>
</protein>
<gene>
    <name evidence="10" type="ORF">H920_02671</name>
</gene>
<evidence type="ECO:0000313" key="11">
    <source>
        <dbReference type="Proteomes" id="UP000028990"/>
    </source>
</evidence>
<keyword evidence="6" id="KW-0297">G-protein coupled receptor</keyword>
<evidence type="ECO:0000256" key="1">
    <source>
        <dbReference type="ARBA" id="ARBA00004651"/>
    </source>
</evidence>
<comment type="similarity">
    <text evidence="2">Belongs to the G-protein coupled receptor 1 family.</text>
</comment>
<organism evidence="10 11">
    <name type="scientific">Fukomys damarensis</name>
    <name type="common">Damaraland mole rat</name>
    <name type="synonym">Cryptomys damarensis</name>
    <dbReference type="NCBI Taxonomy" id="885580"/>
    <lineage>
        <taxon>Eukaryota</taxon>
        <taxon>Metazoa</taxon>
        <taxon>Chordata</taxon>
        <taxon>Craniata</taxon>
        <taxon>Vertebrata</taxon>
        <taxon>Euteleostomi</taxon>
        <taxon>Mammalia</taxon>
        <taxon>Eutheria</taxon>
        <taxon>Euarchontoglires</taxon>
        <taxon>Glires</taxon>
        <taxon>Rodentia</taxon>
        <taxon>Hystricomorpha</taxon>
        <taxon>Bathyergidae</taxon>
        <taxon>Fukomys</taxon>
    </lineage>
</organism>
<dbReference type="GO" id="GO:0005886">
    <property type="term" value="C:plasma membrane"/>
    <property type="evidence" value="ECO:0007669"/>
    <property type="project" value="UniProtKB-SubCell"/>
</dbReference>
<evidence type="ECO:0000256" key="9">
    <source>
        <dbReference type="ARBA" id="ARBA00023224"/>
    </source>
</evidence>
<evidence type="ECO:0000256" key="6">
    <source>
        <dbReference type="ARBA" id="ARBA00023040"/>
    </source>
</evidence>
<comment type="subcellular location">
    <subcellularLocation>
        <location evidence="1">Cell membrane</location>
        <topology evidence="1">Multi-pass membrane protein</topology>
    </subcellularLocation>
</comment>
<dbReference type="FunFam" id="1.10.1220.70:FF:000001">
    <property type="entry name" value="Olfactory receptor"/>
    <property type="match status" value="1"/>
</dbReference>
<dbReference type="GO" id="GO:0004930">
    <property type="term" value="F:G protein-coupled receptor activity"/>
    <property type="evidence" value="ECO:0007669"/>
    <property type="project" value="UniProtKB-KW"/>
</dbReference>
<dbReference type="Proteomes" id="UP000028990">
    <property type="component" value="Unassembled WGS sequence"/>
</dbReference>
<evidence type="ECO:0000256" key="3">
    <source>
        <dbReference type="ARBA" id="ARBA00022475"/>
    </source>
</evidence>
<evidence type="ECO:0000256" key="5">
    <source>
        <dbReference type="ARBA" id="ARBA00022989"/>
    </source>
</evidence>
<keyword evidence="9" id="KW-0807">Transducer</keyword>
<dbReference type="eggNOG" id="ENOG502QVN7">
    <property type="taxonomic scope" value="Eukaryota"/>
</dbReference>
<keyword evidence="11" id="KW-1185">Reference proteome</keyword>
<name>A0A091DZJ6_FUKDA</name>
<evidence type="ECO:0000256" key="2">
    <source>
        <dbReference type="ARBA" id="ARBA00010663"/>
    </source>
</evidence>
<dbReference type="AlphaFoldDB" id="A0A091DZJ6"/>
<keyword evidence="7" id="KW-0472">Membrane</keyword>
<evidence type="ECO:0000313" key="10">
    <source>
        <dbReference type="EMBL" id="KFO35893.1"/>
    </source>
</evidence>
<dbReference type="Gene3D" id="1.10.1220.70">
    <property type="match status" value="1"/>
</dbReference>
<sequence>MDNLTVFTEFLLMDVTGSWELQVLQVAVLGPTAQKPSLKNLLTAMFYTMVPPFVNPIIYCLRNREINAATPVLFRDDQALHLPNLEKRTERSCERTCCLPCALCTRSSTQAEPESSTGTTGVAGSLRLRTYCSSQQQVVFGPLHLLSSRAHSLV</sequence>
<keyword evidence="3" id="KW-1003">Cell membrane</keyword>
<evidence type="ECO:0000256" key="7">
    <source>
        <dbReference type="ARBA" id="ARBA00023136"/>
    </source>
</evidence>
<evidence type="ECO:0000256" key="4">
    <source>
        <dbReference type="ARBA" id="ARBA00022692"/>
    </source>
</evidence>